<name>A0AA39FGT2_9HYME</name>
<feature type="region of interest" description="Disordered" evidence="1">
    <location>
        <begin position="63"/>
        <end position="99"/>
    </location>
</feature>
<dbReference type="AlphaFoldDB" id="A0AA39FGT2"/>
<organism evidence="2 3">
    <name type="scientific">Microctonus aethiopoides</name>
    <dbReference type="NCBI Taxonomy" id="144406"/>
    <lineage>
        <taxon>Eukaryota</taxon>
        <taxon>Metazoa</taxon>
        <taxon>Ecdysozoa</taxon>
        <taxon>Arthropoda</taxon>
        <taxon>Hexapoda</taxon>
        <taxon>Insecta</taxon>
        <taxon>Pterygota</taxon>
        <taxon>Neoptera</taxon>
        <taxon>Endopterygota</taxon>
        <taxon>Hymenoptera</taxon>
        <taxon>Apocrita</taxon>
        <taxon>Ichneumonoidea</taxon>
        <taxon>Braconidae</taxon>
        <taxon>Euphorinae</taxon>
        <taxon>Microctonus</taxon>
    </lineage>
</organism>
<feature type="non-terminal residue" evidence="2">
    <location>
        <position position="1"/>
    </location>
</feature>
<evidence type="ECO:0000313" key="3">
    <source>
        <dbReference type="Proteomes" id="UP001168990"/>
    </source>
</evidence>
<reference evidence="2" key="2">
    <citation type="submission" date="2023-03" db="EMBL/GenBank/DDBJ databases">
        <authorList>
            <person name="Inwood S.N."/>
            <person name="Skelly J.G."/>
            <person name="Guhlin J."/>
            <person name="Harrop T.W.R."/>
            <person name="Goldson S.G."/>
            <person name="Dearden P.K."/>
        </authorList>
    </citation>
    <scope>NUCLEOTIDE SEQUENCE</scope>
    <source>
        <strain evidence="2">Irish</strain>
        <tissue evidence="2">Whole body</tissue>
    </source>
</reference>
<gene>
    <name evidence="2" type="ORF">PV328_012215</name>
</gene>
<sequence>DKVSAKAGELAEKGSVGGTNMSQAQMIEKITAQEKVLAQIMAGANAAFAELDGTTTATRPAAAAATRATRPAATRATRLAATTATKSAETTGICAKTSP</sequence>
<reference evidence="2" key="1">
    <citation type="journal article" date="2023" name="bioRxiv">
        <title>Scaffold-level genome assemblies of two parasitoid biocontrol wasps reveal the parthenogenesis mechanism and an associated novel virus.</title>
        <authorList>
            <person name="Inwood S."/>
            <person name="Skelly J."/>
            <person name="Guhlin J."/>
            <person name="Harrop T."/>
            <person name="Goldson S."/>
            <person name="Dearden P."/>
        </authorList>
    </citation>
    <scope>NUCLEOTIDE SEQUENCE</scope>
    <source>
        <strain evidence="2">Irish</strain>
        <tissue evidence="2">Whole body</tissue>
    </source>
</reference>
<comment type="caution">
    <text evidence="2">The sequence shown here is derived from an EMBL/GenBank/DDBJ whole genome shotgun (WGS) entry which is preliminary data.</text>
</comment>
<dbReference type="EMBL" id="JAQQBS010000727">
    <property type="protein sequence ID" value="KAK0169312.1"/>
    <property type="molecule type" value="Genomic_DNA"/>
</dbReference>
<dbReference type="Proteomes" id="UP001168990">
    <property type="component" value="Unassembled WGS sequence"/>
</dbReference>
<proteinExistence type="predicted"/>
<evidence type="ECO:0000313" key="2">
    <source>
        <dbReference type="EMBL" id="KAK0169312.1"/>
    </source>
</evidence>
<keyword evidence="3" id="KW-1185">Reference proteome</keyword>
<protein>
    <submittedName>
        <fullName evidence="2">Uncharacterized protein</fullName>
    </submittedName>
</protein>
<feature type="non-terminal residue" evidence="2">
    <location>
        <position position="99"/>
    </location>
</feature>
<evidence type="ECO:0000256" key="1">
    <source>
        <dbReference type="SAM" id="MobiDB-lite"/>
    </source>
</evidence>
<feature type="compositionally biased region" description="Low complexity" evidence="1">
    <location>
        <begin position="63"/>
        <end position="91"/>
    </location>
</feature>
<accession>A0AA39FGT2</accession>